<sequence length="246" mass="24517">MSTAQSSRQRPQPSTSPTLVALLAILFAPHLAHAATQLTFFEHSSCNAGTSFAQYNDAGTLQSDTSCHQTANGTVALYVNGIDSGCTVRTYQSSNCDPSASSLAGLDVSVGTCFYVEEGVTLGSWRPDCSGVDYSSTNGEDQGSSYASSSSSITGAITLTASSTSSSSSTSMSSSTQTTAASSSASGSATATQATSAAGSGSATGSSSVASKTASSNAISTIGLSLNMLMVGSMGLISLAALRSLY</sequence>
<keyword evidence="2" id="KW-0812">Transmembrane</keyword>
<keyword evidence="5" id="KW-1185">Reference proteome</keyword>
<gene>
    <name evidence="4" type="ORF">LTR69_010100</name>
</gene>
<keyword evidence="2" id="KW-1133">Transmembrane helix</keyword>
<dbReference type="Proteomes" id="UP001345691">
    <property type="component" value="Unassembled WGS sequence"/>
</dbReference>
<feature type="transmembrane region" description="Helical" evidence="2">
    <location>
        <begin position="222"/>
        <end position="242"/>
    </location>
</feature>
<feature type="chain" id="PRO_5045948777" description="Ig-like domain-containing protein" evidence="3">
    <location>
        <begin position="35"/>
        <end position="246"/>
    </location>
</feature>
<accession>A0ABR0J0A2</accession>
<feature type="signal peptide" evidence="3">
    <location>
        <begin position="1"/>
        <end position="34"/>
    </location>
</feature>
<comment type="caution">
    <text evidence="4">The sequence shown here is derived from an EMBL/GenBank/DDBJ whole genome shotgun (WGS) entry which is preliminary data.</text>
</comment>
<dbReference type="EMBL" id="JAVRRF010000032">
    <property type="protein sequence ID" value="KAK5051809.1"/>
    <property type="molecule type" value="Genomic_DNA"/>
</dbReference>
<keyword evidence="2" id="KW-0472">Membrane</keyword>
<keyword evidence="3" id="KW-0732">Signal</keyword>
<evidence type="ECO:0000313" key="5">
    <source>
        <dbReference type="Proteomes" id="UP001345691"/>
    </source>
</evidence>
<evidence type="ECO:0000256" key="3">
    <source>
        <dbReference type="SAM" id="SignalP"/>
    </source>
</evidence>
<evidence type="ECO:0008006" key="6">
    <source>
        <dbReference type="Google" id="ProtNLM"/>
    </source>
</evidence>
<reference evidence="4 5" key="1">
    <citation type="submission" date="2023-08" db="EMBL/GenBank/DDBJ databases">
        <title>Black Yeasts Isolated from many extreme environments.</title>
        <authorList>
            <person name="Coleine C."/>
            <person name="Stajich J.E."/>
            <person name="Selbmann L."/>
        </authorList>
    </citation>
    <scope>NUCLEOTIDE SEQUENCE [LARGE SCALE GENOMIC DNA]</scope>
    <source>
        <strain evidence="4 5">CCFEE 6328</strain>
    </source>
</reference>
<evidence type="ECO:0000256" key="1">
    <source>
        <dbReference type="SAM" id="MobiDB-lite"/>
    </source>
</evidence>
<evidence type="ECO:0000313" key="4">
    <source>
        <dbReference type="EMBL" id="KAK5051809.1"/>
    </source>
</evidence>
<evidence type="ECO:0000256" key="2">
    <source>
        <dbReference type="SAM" id="Phobius"/>
    </source>
</evidence>
<name>A0ABR0J0A2_9EURO</name>
<proteinExistence type="predicted"/>
<feature type="region of interest" description="Disordered" evidence="1">
    <location>
        <begin position="163"/>
        <end position="186"/>
    </location>
</feature>
<protein>
    <recommendedName>
        <fullName evidence="6">Ig-like domain-containing protein</fullName>
    </recommendedName>
</protein>
<organism evidence="4 5">
    <name type="scientific">Exophiala sideris</name>
    <dbReference type="NCBI Taxonomy" id="1016849"/>
    <lineage>
        <taxon>Eukaryota</taxon>
        <taxon>Fungi</taxon>
        <taxon>Dikarya</taxon>
        <taxon>Ascomycota</taxon>
        <taxon>Pezizomycotina</taxon>
        <taxon>Eurotiomycetes</taxon>
        <taxon>Chaetothyriomycetidae</taxon>
        <taxon>Chaetothyriales</taxon>
        <taxon>Herpotrichiellaceae</taxon>
        <taxon>Exophiala</taxon>
    </lineage>
</organism>